<sequence>MYTIILRVAHTIISFVAVPGEDTENPSRTDQVQLVAQGVVGNHFDKDYQNYTGRPDVIVLEIISEDDGEHEYLIVEIKNSTNEDTIRRDVKETLEYLAFL</sequence>
<evidence type="ECO:0000313" key="2">
    <source>
        <dbReference type="Proteomes" id="UP000185936"/>
    </source>
</evidence>
<accession>A0A1N7H834</accession>
<evidence type="ECO:0000313" key="1">
    <source>
        <dbReference type="EMBL" id="SIS21035.1"/>
    </source>
</evidence>
<dbReference type="AlphaFoldDB" id="A0A1N7H834"/>
<dbReference type="Proteomes" id="UP000185936">
    <property type="component" value="Unassembled WGS sequence"/>
</dbReference>
<gene>
    <name evidence="1" type="ORF">SAMN05421752_13115</name>
</gene>
<proteinExistence type="predicted"/>
<name>A0A1N7H834_9EURY</name>
<dbReference type="EMBL" id="FTNR01000031">
    <property type="protein sequence ID" value="SIS21035.1"/>
    <property type="molecule type" value="Genomic_DNA"/>
</dbReference>
<keyword evidence="2" id="KW-1185">Reference proteome</keyword>
<reference evidence="2" key="1">
    <citation type="submission" date="2017-01" db="EMBL/GenBank/DDBJ databases">
        <authorList>
            <person name="Varghese N."/>
            <person name="Submissions S."/>
        </authorList>
    </citation>
    <scope>NUCLEOTIDE SEQUENCE [LARGE SCALE GENOMIC DNA]</scope>
    <source>
        <strain evidence="2">type strain: HArc-</strain>
    </source>
</reference>
<protein>
    <submittedName>
        <fullName evidence="1">Uncharacterized protein</fullName>
    </submittedName>
</protein>
<organism evidence="1 2">
    <name type="scientific">Natronorubrum thiooxidans</name>
    <dbReference type="NCBI Taxonomy" id="308853"/>
    <lineage>
        <taxon>Archaea</taxon>
        <taxon>Methanobacteriati</taxon>
        <taxon>Methanobacteriota</taxon>
        <taxon>Stenosarchaea group</taxon>
        <taxon>Halobacteria</taxon>
        <taxon>Halobacteriales</taxon>
        <taxon>Natrialbaceae</taxon>
        <taxon>Natronorubrum</taxon>
    </lineage>
</organism>